<dbReference type="OrthoDB" id="7860386at2"/>
<reference evidence="2" key="1">
    <citation type="submission" date="2016-10" db="EMBL/GenBank/DDBJ databases">
        <authorList>
            <person name="Varghese N."/>
            <person name="Submissions S."/>
        </authorList>
    </citation>
    <scope>NUCLEOTIDE SEQUENCE [LARGE SCALE GENOMIC DNA]</scope>
    <source>
        <strain evidence="2">DSM 29303</strain>
    </source>
</reference>
<gene>
    <name evidence="1" type="ORF">SAMN05444276_103231</name>
</gene>
<dbReference type="EMBL" id="FNNA01000003">
    <property type="protein sequence ID" value="SDX21040.1"/>
    <property type="molecule type" value="Genomic_DNA"/>
</dbReference>
<organism evidence="1 2">
    <name type="scientific">Paracoccus sanguinis</name>
    <dbReference type="NCBI Taxonomy" id="1545044"/>
    <lineage>
        <taxon>Bacteria</taxon>
        <taxon>Pseudomonadati</taxon>
        <taxon>Pseudomonadota</taxon>
        <taxon>Alphaproteobacteria</taxon>
        <taxon>Rhodobacterales</taxon>
        <taxon>Paracoccaceae</taxon>
        <taxon>Paracoccus</taxon>
    </lineage>
</organism>
<sequence>MAGALSVVLVLVTLSAGEPPHVSFSTAEDAADCAAKGERLGAILTGAGYRVGAQACVETDARFAPYDHGASVFPQAYRVTVPATGGASVEPLDRIDDCTAAPEADPAVWCALSAQAPLDG</sequence>
<dbReference type="STRING" id="1545044.SAMN05444276_103231"/>
<accession>A0A1H2ZTX7</accession>
<name>A0A1H2ZTX7_9RHOB</name>
<keyword evidence="2" id="KW-1185">Reference proteome</keyword>
<dbReference type="RefSeq" id="WP_036735505.1">
    <property type="nucleotide sequence ID" value="NZ_FNNA01000003.1"/>
</dbReference>
<dbReference type="AlphaFoldDB" id="A0A1H2ZTX7"/>
<dbReference type="Proteomes" id="UP000182944">
    <property type="component" value="Unassembled WGS sequence"/>
</dbReference>
<evidence type="ECO:0000313" key="1">
    <source>
        <dbReference type="EMBL" id="SDX21040.1"/>
    </source>
</evidence>
<proteinExistence type="predicted"/>
<protein>
    <submittedName>
        <fullName evidence="1">Uncharacterized protein</fullName>
    </submittedName>
</protein>
<evidence type="ECO:0000313" key="2">
    <source>
        <dbReference type="Proteomes" id="UP000182944"/>
    </source>
</evidence>